<protein>
    <submittedName>
        <fullName evidence="1">Uncharacterized protein</fullName>
    </submittedName>
</protein>
<proteinExistence type="predicted"/>
<sequence>MDNVKTIAQILISITALHGCEAITGFHGEEGNMTPRKVWADKGYSSTIHYALADEVVYDPDDFAATLAMMDLGDGAYVYVLRSATLTVSFPEDEEEIDGWLEFRSGTDGQIYVRWTGIEARKPAISNTLSATQARRIFKRASRVLQEDSAKAHQELTSPE</sequence>
<comment type="caution">
    <text evidence="1">The sequence shown here is derived from an EMBL/GenBank/DDBJ whole genome shotgun (WGS) entry which is preliminary data.</text>
</comment>
<dbReference type="RefSeq" id="WP_035583901.1">
    <property type="nucleotide sequence ID" value="NZ_ARYJ01000013.1"/>
</dbReference>
<reference evidence="1 2" key="1">
    <citation type="journal article" date="2014" name="Antonie Van Leeuwenhoek">
        <title>Hyphomonas beringensis sp. nov. and Hyphomonas chukchiensis sp. nov., isolated from surface seawater of the Bering Sea and Chukchi Sea.</title>
        <authorList>
            <person name="Li C."/>
            <person name="Lai Q."/>
            <person name="Li G."/>
            <person name="Dong C."/>
            <person name="Wang J."/>
            <person name="Liao Y."/>
            <person name="Shao Z."/>
        </authorList>
    </citation>
    <scope>NUCLEOTIDE SEQUENCE [LARGE SCALE GENOMIC DNA]</scope>
    <source>
        <strain evidence="1 2">VP2</strain>
    </source>
</reference>
<dbReference type="OrthoDB" id="4759936at2"/>
<accession>A0A059F7L0</accession>
<dbReference type="Proteomes" id="UP000024816">
    <property type="component" value="Unassembled WGS sequence"/>
</dbReference>
<gene>
    <name evidence="1" type="ORF">HJA_15544</name>
</gene>
<keyword evidence="2" id="KW-1185">Reference proteome</keyword>
<evidence type="ECO:0000313" key="1">
    <source>
        <dbReference type="EMBL" id="KCZ86579.1"/>
    </source>
</evidence>
<dbReference type="EMBL" id="ARYJ01000013">
    <property type="protein sequence ID" value="KCZ86579.1"/>
    <property type="molecule type" value="Genomic_DNA"/>
</dbReference>
<organism evidence="1 2">
    <name type="scientific">Hyphomonas jannaschiana VP2</name>
    <dbReference type="NCBI Taxonomy" id="1280952"/>
    <lineage>
        <taxon>Bacteria</taxon>
        <taxon>Pseudomonadati</taxon>
        <taxon>Pseudomonadota</taxon>
        <taxon>Alphaproteobacteria</taxon>
        <taxon>Hyphomonadales</taxon>
        <taxon>Hyphomonadaceae</taxon>
        <taxon>Hyphomonas</taxon>
    </lineage>
</organism>
<name>A0A059F7L0_9PROT</name>
<dbReference type="AlphaFoldDB" id="A0A059F7L0"/>
<evidence type="ECO:0000313" key="2">
    <source>
        <dbReference type="Proteomes" id="UP000024816"/>
    </source>
</evidence>